<protein>
    <submittedName>
        <fullName evidence="1">Uncharacterized protein</fullName>
    </submittedName>
</protein>
<reference evidence="1" key="1">
    <citation type="journal article" date="2015" name="Nature">
        <title>Complex archaea that bridge the gap between prokaryotes and eukaryotes.</title>
        <authorList>
            <person name="Spang A."/>
            <person name="Saw J.H."/>
            <person name="Jorgensen S.L."/>
            <person name="Zaremba-Niedzwiedzka K."/>
            <person name="Martijn J."/>
            <person name="Lind A.E."/>
            <person name="van Eijk R."/>
            <person name="Schleper C."/>
            <person name="Guy L."/>
            <person name="Ettema T.J."/>
        </authorList>
    </citation>
    <scope>NUCLEOTIDE SEQUENCE</scope>
</reference>
<dbReference type="EMBL" id="LAZR01043861">
    <property type="protein sequence ID" value="KKL06074.1"/>
    <property type="molecule type" value="Genomic_DNA"/>
</dbReference>
<evidence type="ECO:0000313" key="1">
    <source>
        <dbReference type="EMBL" id="KKL06074.1"/>
    </source>
</evidence>
<organism evidence="1">
    <name type="scientific">marine sediment metagenome</name>
    <dbReference type="NCBI Taxonomy" id="412755"/>
    <lineage>
        <taxon>unclassified sequences</taxon>
        <taxon>metagenomes</taxon>
        <taxon>ecological metagenomes</taxon>
    </lineage>
</organism>
<gene>
    <name evidence="1" type="ORF">LCGC14_2599660</name>
</gene>
<proteinExistence type="predicted"/>
<accession>A0A0F9A938</accession>
<sequence length="171" mass="20005">MHIKYDNLINSGVIKEMDIGYTIVDIRGILPHPNVSVDPMYKRMNLSEVIDLLDESQFNFIHSRTLQAYIYADYYDVELQPVVAICYAMLIDQGDTQGKIARYEKYIPWAYTMIKLFMMKKRDLMRSNELEFIHEALLSNLQKIQVGSTLELSEYSGEDETTIKLSFMLKR</sequence>
<name>A0A0F9A938_9ZZZZ</name>
<comment type="caution">
    <text evidence="1">The sequence shown here is derived from an EMBL/GenBank/DDBJ whole genome shotgun (WGS) entry which is preliminary data.</text>
</comment>
<dbReference type="AlphaFoldDB" id="A0A0F9A938"/>
<feature type="non-terminal residue" evidence="1">
    <location>
        <position position="171"/>
    </location>
</feature>